<protein>
    <submittedName>
        <fullName evidence="1">Uncharacterized protein</fullName>
    </submittedName>
</protein>
<accession>A0A4Y2FW13</accession>
<keyword evidence="2" id="KW-1185">Reference proteome</keyword>
<gene>
    <name evidence="1" type="ORF">AVEN_103176_1</name>
</gene>
<evidence type="ECO:0000313" key="1">
    <source>
        <dbReference type="EMBL" id="GBM44706.1"/>
    </source>
</evidence>
<reference evidence="1 2" key="1">
    <citation type="journal article" date="2019" name="Sci. Rep.">
        <title>Orb-weaving spider Araneus ventricosus genome elucidates the spidroin gene catalogue.</title>
        <authorList>
            <person name="Kono N."/>
            <person name="Nakamura H."/>
            <person name="Ohtoshi R."/>
            <person name="Moran D.A.P."/>
            <person name="Shinohara A."/>
            <person name="Yoshida Y."/>
            <person name="Fujiwara M."/>
            <person name="Mori M."/>
            <person name="Tomita M."/>
            <person name="Arakawa K."/>
        </authorList>
    </citation>
    <scope>NUCLEOTIDE SEQUENCE [LARGE SCALE GENOMIC DNA]</scope>
</reference>
<sequence>MKYPSGQIQICADFYQLKRDLVICSQIVDFGSILVPRWVGVGWVHVNRPQEGYQNDPIDAHAFPPRNRLPHCVSLGTYKWVQMDQQTSYTFKKGKGKKTS</sequence>
<name>A0A4Y2FW13_ARAVE</name>
<dbReference type="Proteomes" id="UP000499080">
    <property type="component" value="Unassembled WGS sequence"/>
</dbReference>
<comment type="caution">
    <text evidence="1">The sequence shown here is derived from an EMBL/GenBank/DDBJ whole genome shotgun (WGS) entry which is preliminary data.</text>
</comment>
<evidence type="ECO:0000313" key="2">
    <source>
        <dbReference type="Proteomes" id="UP000499080"/>
    </source>
</evidence>
<proteinExistence type="predicted"/>
<dbReference type="EMBL" id="BGPR01001074">
    <property type="protein sequence ID" value="GBM44706.1"/>
    <property type="molecule type" value="Genomic_DNA"/>
</dbReference>
<dbReference type="AlphaFoldDB" id="A0A4Y2FW13"/>
<organism evidence="1 2">
    <name type="scientific">Araneus ventricosus</name>
    <name type="common">Orbweaver spider</name>
    <name type="synonym">Epeira ventricosa</name>
    <dbReference type="NCBI Taxonomy" id="182803"/>
    <lineage>
        <taxon>Eukaryota</taxon>
        <taxon>Metazoa</taxon>
        <taxon>Ecdysozoa</taxon>
        <taxon>Arthropoda</taxon>
        <taxon>Chelicerata</taxon>
        <taxon>Arachnida</taxon>
        <taxon>Araneae</taxon>
        <taxon>Araneomorphae</taxon>
        <taxon>Entelegynae</taxon>
        <taxon>Araneoidea</taxon>
        <taxon>Araneidae</taxon>
        <taxon>Araneus</taxon>
    </lineage>
</organism>